<dbReference type="AlphaFoldDB" id="A0A6L2JW53"/>
<accession>A0A6L2JW53</accession>
<dbReference type="EMBL" id="BKCJ010001349">
    <property type="protein sequence ID" value="GEU40777.1"/>
    <property type="molecule type" value="Genomic_DNA"/>
</dbReference>
<dbReference type="PANTHER" id="PTHR11439:SF470">
    <property type="entry name" value="CYSTEINE-RICH RLK (RECEPTOR-LIKE PROTEIN KINASE) 8"/>
    <property type="match status" value="1"/>
</dbReference>
<feature type="domain" description="Reverse transcriptase Ty1/copia-type" evidence="2">
    <location>
        <begin position="198"/>
        <end position="326"/>
    </location>
</feature>
<reference evidence="3" key="1">
    <citation type="journal article" date="2019" name="Sci. Rep.">
        <title>Draft genome of Tanacetum cinerariifolium, the natural source of mosquito coil.</title>
        <authorList>
            <person name="Yamashiro T."/>
            <person name="Shiraishi A."/>
            <person name="Satake H."/>
            <person name="Nakayama K."/>
        </authorList>
    </citation>
    <scope>NUCLEOTIDE SEQUENCE</scope>
</reference>
<name>A0A6L2JW53_TANCI</name>
<evidence type="ECO:0000256" key="1">
    <source>
        <dbReference type="SAM" id="MobiDB-lite"/>
    </source>
</evidence>
<protein>
    <recommendedName>
        <fullName evidence="2">Reverse transcriptase Ty1/copia-type domain-containing protein</fullName>
    </recommendedName>
</protein>
<dbReference type="InterPro" id="IPR043502">
    <property type="entry name" value="DNA/RNA_pol_sf"/>
</dbReference>
<feature type="region of interest" description="Disordered" evidence="1">
    <location>
        <begin position="69"/>
        <end position="91"/>
    </location>
</feature>
<proteinExistence type="predicted"/>
<evidence type="ECO:0000313" key="3">
    <source>
        <dbReference type="EMBL" id="GEU40777.1"/>
    </source>
</evidence>
<dbReference type="InterPro" id="IPR013103">
    <property type="entry name" value="RVT_2"/>
</dbReference>
<comment type="caution">
    <text evidence="3">The sequence shown here is derived from an EMBL/GenBank/DDBJ whole genome shotgun (WGS) entry which is preliminary data.</text>
</comment>
<feature type="compositionally biased region" description="Basic and acidic residues" evidence="1">
    <location>
        <begin position="69"/>
        <end position="83"/>
    </location>
</feature>
<evidence type="ECO:0000259" key="2">
    <source>
        <dbReference type="Pfam" id="PF07727"/>
    </source>
</evidence>
<dbReference type="SUPFAM" id="SSF56672">
    <property type="entry name" value="DNA/RNA polymerases"/>
    <property type="match status" value="1"/>
</dbReference>
<organism evidence="3">
    <name type="scientific">Tanacetum cinerariifolium</name>
    <name type="common">Dalmatian daisy</name>
    <name type="synonym">Chrysanthemum cinerariifolium</name>
    <dbReference type="NCBI Taxonomy" id="118510"/>
    <lineage>
        <taxon>Eukaryota</taxon>
        <taxon>Viridiplantae</taxon>
        <taxon>Streptophyta</taxon>
        <taxon>Embryophyta</taxon>
        <taxon>Tracheophyta</taxon>
        <taxon>Spermatophyta</taxon>
        <taxon>Magnoliopsida</taxon>
        <taxon>eudicotyledons</taxon>
        <taxon>Gunneridae</taxon>
        <taxon>Pentapetalae</taxon>
        <taxon>asterids</taxon>
        <taxon>campanulids</taxon>
        <taxon>Asterales</taxon>
        <taxon>Asteraceae</taxon>
        <taxon>Asteroideae</taxon>
        <taxon>Anthemideae</taxon>
        <taxon>Anthemidinae</taxon>
        <taxon>Tanacetum</taxon>
    </lineage>
</organism>
<sequence>MFDEHFNPLTIAVSPVQEAVALRAEVLADSPMSTSIDQDASSTSILSSQEQEHSLIIYQCFKESPKIPKFHDDPYNESPHEDSTTQGSSSNIKQAMIKPSWINAMQEEIHEFKRLEVWELVPCPDKVFLIKLKWIYKIKTDEFGEVLKNKARLVAQGFRQEEEINFRESFAPVTRIEAIRTFVANAAQKNMTIYQMDDNPSYVYKLKKALYGLKQAPCAWYDMLSSFLISQHFSKGTVDPTLFTCKPGNGLLLVQIYVDDIIFASTNTAMCNELANQMTTKFKMSMMGQMSFFLGLRISQSPRGIFINQSKYASKIVKKYEDTDMSLKAYADTDHAGCQDTRRSISRSAQFLGDKLVSWSSKKQKNTAISSTEAKYIALSGFYSQILWIRSQLTDYGFQFNKIPLYCDNKSTITLCCNNVQHS</sequence>
<gene>
    <name evidence="3" type="ORF">Tci_012755</name>
</gene>
<dbReference type="Pfam" id="PF07727">
    <property type="entry name" value="RVT_2"/>
    <property type="match status" value="1"/>
</dbReference>
<dbReference type="CDD" id="cd09272">
    <property type="entry name" value="RNase_HI_RT_Ty1"/>
    <property type="match status" value="1"/>
</dbReference>
<dbReference type="PANTHER" id="PTHR11439">
    <property type="entry name" value="GAG-POL-RELATED RETROTRANSPOSON"/>
    <property type="match status" value="1"/>
</dbReference>